<comment type="similarity">
    <text evidence="8">Belongs to the NFYA/HAP2 subunit family.</text>
</comment>
<keyword evidence="10" id="KW-1185">Reference proteome</keyword>
<evidence type="ECO:0000256" key="6">
    <source>
        <dbReference type="ARBA" id="ARBA00023242"/>
    </source>
</evidence>
<dbReference type="RefSeq" id="XP_010906030.1">
    <property type="nucleotide sequence ID" value="XM_010907728.3"/>
</dbReference>
<dbReference type="OrthoDB" id="1097733at2759"/>
<feature type="compositionally biased region" description="Pro residues" evidence="9">
    <location>
        <begin position="73"/>
        <end position="83"/>
    </location>
</feature>
<keyword evidence="3 8" id="KW-0238">DNA-binding</keyword>
<evidence type="ECO:0000256" key="7">
    <source>
        <dbReference type="ARBA" id="ARBA00025911"/>
    </source>
</evidence>
<dbReference type="RefSeq" id="XP_019702079.1">
    <property type="nucleotide sequence ID" value="XM_019846520.2"/>
</dbReference>
<reference evidence="11 12" key="1">
    <citation type="submission" date="2025-04" db="UniProtKB">
        <authorList>
            <consortium name="RefSeq"/>
        </authorList>
    </citation>
    <scope>IDENTIFICATION</scope>
</reference>
<gene>
    <name evidence="11 12 13" type="primary">LOC105033074</name>
</gene>
<dbReference type="PROSITE" id="PS00686">
    <property type="entry name" value="NFYA_HAP2_1"/>
    <property type="match status" value="1"/>
</dbReference>
<dbReference type="GO" id="GO:0016602">
    <property type="term" value="C:CCAAT-binding factor complex"/>
    <property type="evidence" value="ECO:0007669"/>
    <property type="project" value="InterPro"/>
</dbReference>
<feature type="compositionally biased region" description="Basic and acidic residues" evidence="9">
    <location>
        <begin position="102"/>
        <end position="111"/>
    </location>
</feature>
<keyword evidence="4" id="KW-0010">Activator</keyword>
<dbReference type="RefSeq" id="XP_010906031.1">
    <property type="nucleotide sequence ID" value="XM_010907729.3"/>
</dbReference>
<dbReference type="PANTHER" id="PTHR12632">
    <property type="entry name" value="TRANSCRIPTION FACTOR NF-Y ALPHA-RELATED"/>
    <property type="match status" value="1"/>
</dbReference>
<dbReference type="Pfam" id="PF02045">
    <property type="entry name" value="CBFB_NFYA"/>
    <property type="match status" value="1"/>
</dbReference>
<evidence type="ECO:0000313" key="10">
    <source>
        <dbReference type="Proteomes" id="UP000504607"/>
    </source>
</evidence>
<organism evidence="10 11">
    <name type="scientific">Elaeis guineensis var. tenera</name>
    <name type="common">Oil palm</name>
    <dbReference type="NCBI Taxonomy" id="51953"/>
    <lineage>
        <taxon>Eukaryota</taxon>
        <taxon>Viridiplantae</taxon>
        <taxon>Streptophyta</taxon>
        <taxon>Embryophyta</taxon>
        <taxon>Tracheophyta</taxon>
        <taxon>Spermatophyta</taxon>
        <taxon>Magnoliopsida</taxon>
        <taxon>Liliopsida</taxon>
        <taxon>Arecaceae</taxon>
        <taxon>Arecoideae</taxon>
        <taxon>Cocoseae</taxon>
        <taxon>Elaeidinae</taxon>
        <taxon>Elaeis</taxon>
    </lineage>
</organism>
<name>A0A6I9QBK1_ELAGV</name>
<dbReference type="InterPro" id="IPR018362">
    <property type="entry name" value="CCAAT-binding_factor_CS"/>
</dbReference>
<keyword evidence="6 8" id="KW-0539">Nucleus</keyword>
<feature type="region of interest" description="Disordered" evidence="9">
    <location>
        <begin position="40"/>
        <end position="114"/>
    </location>
</feature>
<proteinExistence type="inferred from homology"/>
<keyword evidence="2 8" id="KW-0805">Transcription regulation</keyword>
<dbReference type="AlphaFoldDB" id="A0A6I9QBK1"/>
<dbReference type="GO" id="GO:0003700">
    <property type="term" value="F:DNA-binding transcription factor activity"/>
    <property type="evidence" value="ECO:0007669"/>
    <property type="project" value="UniProtKB-UniRule"/>
</dbReference>
<dbReference type="Gene3D" id="6.10.250.2430">
    <property type="match status" value="1"/>
</dbReference>
<feature type="region of interest" description="Disordered" evidence="9">
    <location>
        <begin position="231"/>
        <end position="250"/>
    </location>
</feature>
<evidence type="ECO:0000313" key="13">
    <source>
        <dbReference type="RefSeq" id="XP_019702079.1"/>
    </source>
</evidence>
<dbReference type="SMART" id="SM00521">
    <property type="entry name" value="CBF"/>
    <property type="match status" value="1"/>
</dbReference>
<dbReference type="Proteomes" id="UP000504607">
    <property type="component" value="Unplaced"/>
</dbReference>
<evidence type="ECO:0000256" key="8">
    <source>
        <dbReference type="RuleBase" id="RU367155"/>
    </source>
</evidence>
<evidence type="ECO:0000256" key="5">
    <source>
        <dbReference type="ARBA" id="ARBA00023163"/>
    </source>
</evidence>
<accession>A0A6I9QBK1</accession>
<protein>
    <recommendedName>
        <fullName evidence="8">Nuclear transcription factor Y subunit</fullName>
    </recommendedName>
</protein>
<evidence type="ECO:0000256" key="1">
    <source>
        <dbReference type="ARBA" id="ARBA00004123"/>
    </source>
</evidence>
<evidence type="ECO:0000256" key="9">
    <source>
        <dbReference type="SAM" id="MobiDB-lite"/>
    </source>
</evidence>
<evidence type="ECO:0000313" key="12">
    <source>
        <dbReference type="RefSeq" id="XP_010906031.1"/>
    </source>
</evidence>
<evidence type="ECO:0000256" key="2">
    <source>
        <dbReference type="ARBA" id="ARBA00023015"/>
    </source>
</evidence>
<comment type="subunit">
    <text evidence="7">Heterotrimeric transcription factor composed of three components, NF-YA, NF-YB and NF-YC. NF-YB and NF-YC must interact and dimerize for NF-YA association and DNA binding.</text>
</comment>
<keyword evidence="5 8" id="KW-0804">Transcription</keyword>
<evidence type="ECO:0000256" key="3">
    <source>
        <dbReference type="ARBA" id="ARBA00023125"/>
    </source>
</evidence>
<sequence>MMQAAIAFKNNGGLGQISVPQAPQATLVPWWLGSQPLYEEPFGQSKSFTENHPNGEDQLPAAPRQMHHAVDPRPGPGPGPGPGPDKGGNSTTKSSVIPDSNDSGKEQKTEQHSAVISLQSSMPEYQGCFELGLGQTMVCSNYSYVDHCYGLYAPYGAQAMHGRMLLPLNMSTDGPIYVNAKQFHGILRRRQARAKAERENKRTKVRKFSFLQPYLHESRHLHAMRRARGSGGRFLNTTKAGTGQGGNLNTKVRVEAPPPRPAACPRSEVLQSDSGNIISASGSSSLSGSEVSSMYAREDDHFQVIERLHPSGSHPMSNMMDGVHGASIHMKWVTAADGCCDLLKV</sequence>
<evidence type="ECO:0000313" key="11">
    <source>
        <dbReference type="RefSeq" id="XP_010906030.1"/>
    </source>
</evidence>
<dbReference type="PROSITE" id="PS51152">
    <property type="entry name" value="NFYA_HAP2_2"/>
    <property type="match status" value="1"/>
</dbReference>
<evidence type="ECO:0000256" key="4">
    <source>
        <dbReference type="ARBA" id="ARBA00023159"/>
    </source>
</evidence>
<comment type="function">
    <text evidence="8">Component of the sequence-specific heterotrimeric transcription factor (NF-Y) which specifically recognizes a 5'-CCAAT-3' box motif found in the promoters of its target genes.</text>
</comment>
<dbReference type="GO" id="GO:0003677">
    <property type="term" value="F:DNA binding"/>
    <property type="evidence" value="ECO:0007669"/>
    <property type="project" value="UniProtKB-KW"/>
</dbReference>
<comment type="subcellular location">
    <subcellularLocation>
        <location evidence="1 8">Nucleus</location>
    </subcellularLocation>
</comment>
<feature type="compositionally biased region" description="Polar residues" evidence="9">
    <location>
        <begin position="89"/>
        <end position="101"/>
    </location>
</feature>
<dbReference type="InterPro" id="IPR001289">
    <property type="entry name" value="NFYA"/>
</dbReference>
<dbReference type="PRINTS" id="PR00616">
    <property type="entry name" value="CCAATSUBUNTB"/>
</dbReference>